<accession>E1X1X9</accession>
<keyword evidence="3" id="KW-1185">Reference proteome</keyword>
<dbReference type="eggNOG" id="COG1520">
    <property type="taxonomic scope" value="Bacteria"/>
</dbReference>
<dbReference type="RefSeq" id="WP_014244420.1">
    <property type="nucleotide sequence ID" value="NC_016620.1"/>
</dbReference>
<dbReference type="Proteomes" id="UP000008963">
    <property type="component" value="Chromosome"/>
</dbReference>
<dbReference type="PROSITE" id="PS51257">
    <property type="entry name" value="PROKAR_LIPOPROTEIN"/>
    <property type="match status" value="1"/>
</dbReference>
<dbReference type="KEGG" id="bmx:BMS_1817"/>
<keyword evidence="1" id="KW-0732">Signal</keyword>
<evidence type="ECO:0008006" key="4">
    <source>
        <dbReference type="Google" id="ProtNLM"/>
    </source>
</evidence>
<evidence type="ECO:0000256" key="1">
    <source>
        <dbReference type="SAM" id="SignalP"/>
    </source>
</evidence>
<dbReference type="HOGENOM" id="CLU_398888_0_0_7"/>
<dbReference type="STRING" id="862908.BMS_1817"/>
<feature type="chain" id="PRO_5003154397" description="Lipoprotein" evidence="1">
    <location>
        <begin position="28"/>
        <end position="690"/>
    </location>
</feature>
<dbReference type="SUPFAM" id="SSF82171">
    <property type="entry name" value="DPP6 N-terminal domain-like"/>
    <property type="match status" value="1"/>
</dbReference>
<dbReference type="OrthoDB" id="5242130at2"/>
<protein>
    <recommendedName>
        <fullName evidence="4">Lipoprotein</fullName>
    </recommendedName>
</protein>
<name>E1X1X9_HALMS</name>
<organism evidence="2 3">
    <name type="scientific">Halobacteriovorax marinus (strain ATCC BAA-682 / DSM 15412 / SJ)</name>
    <name type="common">Bacteriovorax marinus</name>
    <dbReference type="NCBI Taxonomy" id="862908"/>
    <lineage>
        <taxon>Bacteria</taxon>
        <taxon>Pseudomonadati</taxon>
        <taxon>Bdellovibrionota</taxon>
        <taxon>Bacteriovoracia</taxon>
        <taxon>Bacteriovoracales</taxon>
        <taxon>Halobacteriovoraceae</taxon>
        <taxon>Halobacteriovorax</taxon>
    </lineage>
</organism>
<feature type="signal peptide" evidence="1">
    <location>
        <begin position="1"/>
        <end position="27"/>
    </location>
</feature>
<reference evidence="3" key="1">
    <citation type="journal article" date="2013" name="ISME J.">
        <title>A small predatory core genome in the divergent marine Bacteriovorax marinus SJ and the terrestrial Bdellovibrio bacteriovorus.</title>
        <authorList>
            <person name="Crossman L.C."/>
            <person name="Chen H."/>
            <person name="Cerdeno-Tarraga A.M."/>
            <person name="Brooks K."/>
            <person name="Quail M.A."/>
            <person name="Pineiro S.A."/>
            <person name="Hobley L."/>
            <person name="Sockett R.E."/>
            <person name="Bentley S.D."/>
            <person name="Parkhill J."/>
            <person name="Williams H.N."/>
            <person name="Stine O.C."/>
        </authorList>
    </citation>
    <scope>NUCLEOTIDE SEQUENCE [LARGE SCALE GENOMIC DNA]</scope>
    <source>
        <strain evidence="3">ATCC BAA-682 / DSM 15412 / SJ</strain>
    </source>
</reference>
<evidence type="ECO:0000313" key="3">
    <source>
        <dbReference type="Proteomes" id="UP000008963"/>
    </source>
</evidence>
<gene>
    <name evidence="2" type="ordered locus">BMS_1817</name>
</gene>
<evidence type="ECO:0000313" key="2">
    <source>
        <dbReference type="EMBL" id="CBW26639.1"/>
    </source>
</evidence>
<dbReference type="EMBL" id="FQ312005">
    <property type="protein sequence ID" value="CBW26639.1"/>
    <property type="molecule type" value="Genomic_DNA"/>
</dbReference>
<dbReference type="AlphaFoldDB" id="E1X1X9"/>
<dbReference type="PATRIC" id="fig|862908.3.peg.1722"/>
<proteinExistence type="predicted"/>
<sequence>MNNRKLSRIFSFLLLTLALSSCGPKKSAPTTQAKVFLGALTGFSNPVMLYGGSIEANHTFAKKIMPTENDIVLDLKQGAWKFYALYWDGAQPFEGNLSCFATETIIEGENMDVNITLSQTGCNDPALFPASLSPQQSFIFNGCSTLSDVVDENSLCDLMSKGHGESYRIIFPQWSPSPLELVKDSATAAITSNCFNKGAISNIKMPIGSSETFFHPLVVSYENSNCLGEFKETRALHTFSKAVNLDTKEFNNGSNNFLFFIDRGPESLKVIHTAIGNSCDEKFDMKTIGTKTVFFGPDTNYGSMPYVLDEVNEVVTELATGNENTYYVMKYGNQVLFNSDDGTNGSELWITDGTIPGTYMLKDIDSGATASTPSRFKLFNGFVYFVANTAGAGMELWKTDGTNTGTIMVHDLYAGAYSGLGSVSEFVLYNNELYFAGDDGATGTELYKVDTSDTVSLVQDIYTGATGSQVSNLANFNGKLFFLADDGVNGTELHSWDGSTLTMHTSFTSPTPFSGGFTTAAGKIVFSANAGDSVYGQELYEHDGVSASATLLHDIFTGTDSSSPTFYKKLPNGGIILKANNGSNNQLYYLAPDLTLNQIYPGQEVSNLEDMITYDGKTYMILSFNSAESKLYKFDPLSINLIERQGICPSGCMSWPAGKFGVSARGKLYIKKVYYSSPDYFYNIFRMGPL</sequence>